<dbReference type="Pfam" id="PF12350">
    <property type="entry name" value="CTK3_C"/>
    <property type="match status" value="1"/>
</dbReference>
<dbReference type="PANTHER" id="PTHR28291:SF1">
    <property type="entry name" value="CTD KINASE SUBUNIT GAMMA"/>
    <property type="match status" value="1"/>
</dbReference>
<dbReference type="Proteomes" id="UP001623330">
    <property type="component" value="Unassembled WGS sequence"/>
</dbReference>
<evidence type="ECO:0000313" key="3">
    <source>
        <dbReference type="Proteomes" id="UP001623330"/>
    </source>
</evidence>
<proteinExistence type="predicted"/>
<organism evidence="2 3">
    <name type="scientific">Nakaseomyces bracarensis</name>
    <dbReference type="NCBI Taxonomy" id="273131"/>
    <lineage>
        <taxon>Eukaryota</taxon>
        <taxon>Fungi</taxon>
        <taxon>Dikarya</taxon>
        <taxon>Ascomycota</taxon>
        <taxon>Saccharomycotina</taxon>
        <taxon>Saccharomycetes</taxon>
        <taxon>Saccharomycetales</taxon>
        <taxon>Saccharomycetaceae</taxon>
        <taxon>Nakaseomyces</taxon>
    </lineage>
</organism>
<comment type="caution">
    <text evidence="2">The sequence shown here is derived from an EMBL/GenBank/DDBJ whole genome shotgun (WGS) entry which is preliminary data.</text>
</comment>
<dbReference type="EMBL" id="JBEVYD010000004">
    <property type="protein sequence ID" value="KAL3233652.1"/>
    <property type="molecule type" value="Genomic_DNA"/>
</dbReference>
<dbReference type="InterPro" id="IPR042326">
    <property type="entry name" value="Ctk3"/>
</dbReference>
<evidence type="ECO:0000313" key="2">
    <source>
        <dbReference type="EMBL" id="KAL3233652.1"/>
    </source>
</evidence>
<gene>
    <name evidence="2" type="ORF">RNJ44_03692</name>
</gene>
<protein>
    <recommendedName>
        <fullName evidence="1">CTD kinase subunit gamma Ctk3 C-terminal domain-containing protein</fullName>
    </recommendedName>
</protein>
<dbReference type="InterPro" id="IPR024637">
    <property type="entry name" value="Ctk3_C"/>
</dbReference>
<accession>A0ABR4NXV6</accession>
<keyword evidence="3" id="KW-1185">Reference proteome</keyword>
<reference evidence="2 3" key="1">
    <citation type="submission" date="2024-05" db="EMBL/GenBank/DDBJ databases">
        <title>Long read based assembly of the Candida bracarensis genome reveals expanded adhesin content.</title>
        <authorList>
            <person name="Marcet-Houben M."/>
            <person name="Ksiezopolska E."/>
            <person name="Gabaldon T."/>
        </authorList>
    </citation>
    <scope>NUCLEOTIDE SEQUENCE [LARGE SCALE GENOMIC DNA]</scope>
    <source>
        <strain evidence="2 3">CBM6</strain>
    </source>
</reference>
<feature type="domain" description="CTD kinase subunit gamma Ctk3 C-terminal" evidence="1">
    <location>
        <begin position="269"/>
        <end position="327"/>
    </location>
</feature>
<name>A0ABR4NXV6_9SACH</name>
<sequence length="337" mass="38906">MDSFEARLQFIQVIKNLQKSLNVSKNDSDISATHQNSVASSATNSLSASNSYTNIQELDDNTIESQVSKSMSDPIQFYMKHYAHHFEDFHQCLFDTGLKMNPLHRLNIVIFYYQILMTLVAEIKQKKLESGSLQVKVVYDHLIPAMPNLFELCLPKEDWKALANLKSCTDIYYNLLRLLKTLPDFQLPSSEELTLKEYSIDSPEVRQQINSAVEWVTIPSDDEKSKSTIELTKTLLNDRIIKKYVAFRNFVDNSVCNLKNSSNNSGNTSNILHRMENDRERHKRQKETLWVVERSSQSMLDENEFKIAWNTCPTSLSKTDIKDTHELYNIAKSSYIV</sequence>
<dbReference type="PANTHER" id="PTHR28291">
    <property type="entry name" value="CTD KINASE SUBUNIT GAMMA"/>
    <property type="match status" value="1"/>
</dbReference>
<evidence type="ECO:0000259" key="1">
    <source>
        <dbReference type="Pfam" id="PF12350"/>
    </source>
</evidence>